<reference evidence="1" key="1">
    <citation type="submission" date="2018-09" db="EMBL/GenBank/DDBJ databases">
        <title>Murine metabolic-syndrome-specific gut microbial biobank.</title>
        <authorList>
            <person name="Liu C."/>
        </authorList>
    </citation>
    <scope>NUCLEOTIDE SEQUENCE</scope>
    <source>
        <strain evidence="1">D42-62</strain>
    </source>
</reference>
<dbReference type="AlphaFoldDB" id="A0A9X5GUW7"/>
<proteinExistence type="predicted"/>
<dbReference type="Proteomes" id="UP001154420">
    <property type="component" value="Unassembled WGS sequence"/>
</dbReference>
<keyword evidence="2" id="KW-1185">Reference proteome</keyword>
<gene>
    <name evidence="1" type="ORF">D5281_23780</name>
</gene>
<dbReference type="RefSeq" id="WP_160562346.1">
    <property type="nucleotide sequence ID" value="NZ_QZDT01000095.1"/>
</dbReference>
<comment type="caution">
    <text evidence="1">The sequence shown here is derived from an EMBL/GenBank/DDBJ whole genome shotgun (WGS) entry which is preliminary data.</text>
</comment>
<sequence>MRENILDEFQSNIMERLGNIYNNNNEYKKSLAKEIKLFNQLQNNFNREQMNMVEDYQKAMCATTGICELLAYRQGMRDLASILGVNLNG</sequence>
<organism evidence="1 2">
    <name type="scientific">Parablautia muri</name>
    <dbReference type="NCBI Taxonomy" id="2320879"/>
    <lineage>
        <taxon>Bacteria</taxon>
        <taxon>Bacillati</taxon>
        <taxon>Bacillota</taxon>
        <taxon>Clostridia</taxon>
        <taxon>Lachnospirales</taxon>
        <taxon>Lachnospiraceae</taxon>
        <taxon>Parablautia</taxon>
    </lineage>
</organism>
<dbReference type="OrthoDB" id="9795772at2"/>
<protein>
    <submittedName>
        <fullName evidence="1">Uncharacterized protein</fullName>
    </submittedName>
</protein>
<name>A0A9X5GUW7_9FIRM</name>
<evidence type="ECO:0000313" key="2">
    <source>
        <dbReference type="Proteomes" id="UP001154420"/>
    </source>
</evidence>
<dbReference type="EMBL" id="QZDT01000095">
    <property type="protein sequence ID" value="NBJ95456.1"/>
    <property type="molecule type" value="Genomic_DNA"/>
</dbReference>
<accession>A0A9X5GUW7</accession>
<evidence type="ECO:0000313" key="1">
    <source>
        <dbReference type="EMBL" id="NBJ95456.1"/>
    </source>
</evidence>